<keyword evidence="5" id="KW-0456">Lyase</keyword>
<dbReference type="EMBL" id="CP014163">
    <property type="protein sequence ID" value="AMB98554.1"/>
    <property type="molecule type" value="Genomic_DNA"/>
</dbReference>
<name>A0A0X8FK32_9LACT</name>
<dbReference type="KEGG" id="auh:AWM75_00455"/>
<dbReference type="AlphaFoldDB" id="A0A0X8FK32"/>
<evidence type="ECO:0000313" key="9">
    <source>
        <dbReference type="Proteomes" id="UP000062260"/>
    </source>
</evidence>
<dbReference type="InterPro" id="IPR001765">
    <property type="entry name" value="Carbonic_anhydrase"/>
</dbReference>
<feature type="binding site" evidence="7">
    <location>
        <position position="100"/>
    </location>
    <ligand>
        <name>Zn(2+)</name>
        <dbReference type="ChEBI" id="CHEBI:29105"/>
    </ligand>
</feature>
<keyword evidence="3 7" id="KW-0479">Metal-binding</keyword>
<evidence type="ECO:0000256" key="7">
    <source>
        <dbReference type="PIRSR" id="PIRSR601765-1"/>
    </source>
</evidence>
<gene>
    <name evidence="8" type="ORF">AWM75_00455</name>
</gene>
<evidence type="ECO:0000256" key="5">
    <source>
        <dbReference type="ARBA" id="ARBA00023239"/>
    </source>
</evidence>
<accession>A0A0X8FK32</accession>
<dbReference type="Proteomes" id="UP000062260">
    <property type="component" value="Chromosome"/>
</dbReference>
<comment type="cofactor">
    <cofactor evidence="7">
        <name>Zn(2+)</name>
        <dbReference type="ChEBI" id="CHEBI:29105"/>
    </cofactor>
    <text evidence="7">Binds 1 zinc ion per subunit.</text>
</comment>
<dbReference type="InterPro" id="IPR036874">
    <property type="entry name" value="Carbonic_anhydrase_sf"/>
</dbReference>
<dbReference type="SUPFAM" id="SSF53056">
    <property type="entry name" value="beta-carbonic anhydrase, cab"/>
    <property type="match status" value="1"/>
</dbReference>
<organism evidence="8 9">
    <name type="scientific">Aerococcus urinaehominis</name>
    <dbReference type="NCBI Taxonomy" id="128944"/>
    <lineage>
        <taxon>Bacteria</taxon>
        <taxon>Bacillati</taxon>
        <taxon>Bacillota</taxon>
        <taxon>Bacilli</taxon>
        <taxon>Lactobacillales</taxon>
        <taxon>Aerococcaceae</taxon>
        <taxon>Aerococcus</taxon>
    </lineage>
</organism>
<evidence type="ECO:0000256" key="4">
    <source>
        <dbReference type="ARBA" id="ARBA00022833"/>
    </source>
</evidence>
<dbReference type="GO" id="GO:0004089">
    <property type="term" value="F:carbonate dehydratase activity"/>
    <property type="evidence" value="ECO:0007669"/>
    <property type="project" value="UniProtKB-EC"/>
</dbReference>
<dbReference type="STRING" id="128944.AWM75_00455"/>
<dbReference type="GO" id="GO:0008270">
    <property type="term" value="F:zinc ion binding"/>
    <property type="evidence" value="ECO:0007669"/>
    <property type="project" value="InterPro"/>
</dbReference>
<dbReference type="RefSeq" id="WP_067977213.1">
    <property type="nucleotide sequence ID" value="NZ_CP014163.1"/>
</dbReference>
<keyword evidence="9" id="KW-1185">Reference proteome</keyword>
<reference evidence="8 9" key="1">
    <citation type="journal article" date="2016" name="Genome Announc.">
        <title>Complete Genome Sequences of Aerococcus christensenii CCUG 28831T, Aerococcus sanguinicola CCUG 43001T, Aerococcus urinae CCUG 36881T, Aerococcus urinaeequi CCUG 28094T, Aerococcus urinaehominis CCUG 42038 BT, and Aerococcus viridans CCUG 4311T.</title>
        <authorList>
            <person name="Carkaci D."/>
            <person name="Dargis R."/>
            <person name="Nielsen X.C."/>
            <person name="Skovgaard O."/>
            <person name="Fuursted K."/>
            <person name="Christensen J.J."/>
        </authorList>
    </citation>
    <scope>NUCLEOTIDE SEQUENCE [LARGE SCALE GENOMIC DNA]</scope>
    <source>
        <strain evidence="8 9">CCUG42038B</strain>
    </source>
</reference>
<feature type="binding site" evidence="7">
    <location>
        <position position="103"/>
    </location>
    <ligand>
        <name>Zn(2+)</name>
        <dbReference type="ChEBI" id="CHEBI:29105"/>
    </ligand>
</feature>
<feature type="binding site" evidence="7">
    <location>
        <position position="41"/>
    </location>
    <ligand>
        <name>Zn(2+)</name>
        <dbReference type="ChEBI" id="CHEBI:29105"/>
    </ligand>
</feature>
<dbReference type="Gene3D" id="3.40.1050.10">
    <property type="entry name" value="Carbonic anhydrase"/>
    <property type="match status" value="1"/>
</dbReference>
<dbReference type="OrthoDB" id="9769739at2"/>
<comment type="similarity">
    <text evidence="1">Belongs to the beta-class carbonic anhydrase family.</text>
</comment>
<reference evidence="9" key="2">
    <citation type="submission" date="2016-01" db="EMBL/GenBank/DDBJ databases">
        <title>Six Aerococcus type strain genome sequencing and assembly using PacBio and Illumina Hiseq.</title>
        <authorList>
            <person name="Carkaci D."/>
            <person name="Dargis R."/>
            <person name="Nielsen X.C."/>
            <person name="Skovgaard O."/>
            <person name="Fuursted K."/>
            <person name="Christensen J.J."/>
        </authorList>
    </citation>
    <scope>NUCLEOTIDE SEQUENCE [LARGE SCALE GENOMIC DNA]</scope>
    <source>
        <strain evidence="9">CCUG42038B</strain>
    </source>
</reference>
<sequence length="206" mass="22534">MTSLEDKLKQFQAGSYQKNAQLYHQLADHQAPHSLMITCADSRIDVEALLDAKPGEIFQVRSIANIVPAIDQVGLPSSVMAAVDFALNQLEVDHIIICGHSNCGGCAACLGPKENLATMPYLEKWINLLEPVKAGIQASLDQASDASQASLLLEEANVKAQFNHLMSYPMVADRVASGQLSVHGWHYDINSGQVRVYDQEKNQFVD</sequence>
<keyword evidence="4 7" id="KW-0862">Zinc</keyword>
<proteinExistence type="inferred from homology"/>
<comment type="catalytic activity">
    <reaction evidence="6">
        <text>hydrogencarbonate + H(+) = CO2 + H2O</text>
        <dbReference type="Rhea" id="RHEA:10748"/>
        <dbReference type="ChEBI" id="CHEBI:15377"/>
        <dbReference type="ChEBI" id="CHEBI:15378"/>
        <dbReference type="ChEBI" id="CHEBI:16526"/>
        <dbReference type="ChEBI" id="CHEBI:17544"/>
        <dbReference type="EC" id="4.2.1.1"/>
    </reaction>
</comment>
<dbReference type="PANTHER" id="PTHR11002">
    <property type="entry name" value="CARBONIC ANHYDRASE"/>
    <property type="match status" value="1"/>
</dbReference>
<evidence type="ECO:0000256" key="6">
    <source>
        <dbReference type="ARBA" id="ARBA00048348"/>
    </source>
</evidence>
<protein>
    <recommendedName>
        <fullName evidence="2">carbonic anhydrase</fullName>
        <ecNumber evidence="2">4.2.1.1</ecNumber>
    </recommendedName>
</protein>
<evidence type="ECO:0000256" key="1">
    <source>
        <dbReference type="ARBA" id="ARBA00006217"/>
    </source>
</evidence>
<evidence type="ECO:0000313" key="8">
    <source>
        <dbReference type="EMBL" id="AMB98554.1"/>
    </source>
</evidence>
<dbReference type="EC" id="4.2.1.1" evidence="2"/>
<evidence type="ECO:0000256" key="3">
    <source>
        <dbReference type="ARBA" id="ARBA00022723"/>
    </source>
</evidence>
<feature type="binding site" evidence="7">
    <location>
        <position position="39"/>
    </location>
    <ligand>
        <name>Zn(2+)</name>
        <dbReference type="ChEBI" id="CHEBI:29105"/>
    </ligand>
</feature>
<dbReference type="Pfam" id="PF00484">
    <property type="entry name" value="Pro_CA"/>
    <property type="match status" value="1"/>
</dbReference>
<evidence type="ECO:0000256" key="2">
    <source>
        <dbReference type="ARBA" id="ARBA00012925"/>
    </source>
</evidence>
<dbReference type="SMART" id="SM00947">
    <property type="entry name" value="Pro_CA"/>
    <property type="match status" value="1"/>
</dbReference>
<dbReference type="PANTHER" id="PTHR11002:SF76">
    <property type="entry name" value="CARBONIC ANHYDRASE"/>
    <property type="match status" value="1"/>
</dbReference>